<dbReference type="GeneID" id="59330398"/>
<gene>
    <name evidence="1" type="ORF">HO133_001984</name>
</gene>
<proteinExistence type="predicted"/>
<comment type="caution">
    <text evidence="1">The sequence shown here is derived from an EMBL/GenBank/DDBJ whole genome shotgun (WGS) entry which is preliminary data.</text>
</comment>
<organism evidence="1 2">
    <name type="scientific">Letharia lupina</name>
    <dbReference type="NCBI Taxonomy" id="560253"/>
    <lineage>
        <taxon>Eukaryota</taxon>
        <taxon>Fungi</taxon>
        <taxon>Dikarya</taxon>
        <taxon>Ascomycota</taxon>
        <taxon>Pezizomycotina</taxon>
        <taxon>Lecanoromycetes</taxon>
        <taxon>OSLEUM clade</taxon>
        <taxon>Lecanoromycetidae</taxon>
        <taxon>Lecanorales</taxon>
        <taxon>Lecanorineae</taxon>
        <taxon>Parmeliaceae</taxon>
        <taxon>Letharia</taxon>
    </lineage>
</organism>
<reference evidence="1 2" key="1">
    <citation type="journal article" date="2020" name="Genomics">
        <title>Complete, high-quality genomes from long-read metagenomic sequencing of two wolf lichen thalli reveals enigmatic genome architecture.</title>
        <authorList>
            <person name="McKenzie S.K."/>
            <person name="Walston R.F."/>
            <person name="Allen J.L."/>
        </authorList>
    </citation>
    <scope>NUCLEOTIDE SEQUENCE [LARGE SCALE GENOMIC DNA]</scope>
    <source>
        <strain evidence="1">WasteWater1</strain>
    </source>
</reference>
<evidence type="ECO:0000313" key="2">
    <source>
        <dbReference type="Proteomes" id="UP000593566"/>
    </source>
</evidence>
<accession>A0A8H6CF01</accession>
<dbReference type="AlphaFoldDB" id="A0A8H6CF01"/>
<name>A0A8H6CF01_9LECA</name>
<evidence type="ECO:0000313" key="1">
    <source>
        <dbReference type="EMBL" id="KAF6222016.1"/>
    </source>
</evidence>
<protein>
    <submittedName>
        <fullName evidence="1">Uncharacterized protein</fullName>
    </submittedName>
</protein>
<sequence length="250" mass="28306">MLTLKSSVSNGINFPFQASHRIRGPNVISNETIPDVLSVYPYLLAQGESVSLKANSKVEDLTRELENNSIIYLTSSIKAYTQPRSCKRLGLMVLADRNGRPAHHGASATPLLKDALDPNEPIPDTHGFYFTHSERVRTAVWIFYQFSKDPTVEQMSLYNAPDPLTTHVSKFHPVLSPASSLFPHLNQFAVSVQSTLLNTASPTINHPADPPQKLFAFRRTHTQHVCLERWNQHLLFFVICYFIHHFVHHK</sequence>
<dbReference type="Proteomes" id="UP000593566">
    <property type="component" value="Unassembled WGS sequence"/>
</dbReference>
<keyword evidence="2" id="KW-1185">Reference proteome</keyword>
<dbReference type="EMBL" id="JACCJB010000013">
    <property type="protein sequence ID" value="KAF6222016.1"/>
    <property type="molecule type" value="Genomic_DNA"/>
</dbReference>
<dbReference type="RefSeq" id="XP_037151451.1">
    <property type="nucleotide sequence ID" value="XM_037292912.1"/>
</dbReference>